<dbReference type="InterPro" id="IPR053888">
    <property type="entry name" value="MRM3-like_sub_bind"/>
</dbReference>
<protein>
    <submittedName>
        <fullName evidence="6">RNA methyltransferase</fullName>
    </submittedName>
</protein>
<name>A0A1B3WDE3_9FIRM</name>
<evidence type="ECO:0000259" key="5">
    <source>
        <dbReference type="Pfam" id="PF22435"/>
    </source>
</evidence>
<dbReference type="PANTHER" id="PTHR43191">
    <property type="entry name" value="RRNA METHYLTRANSFERASE 3"/>
    <property type="match status" value="1"/>
</dbReference>
<dbReference type="GO" id="GO:0003723">
    <property type="term" value="F:RNA binding"/>
    <property type="evidence" value="ECO:0007669"/>
    <property type="project" value="InterPro"/>
</dbReference>
<feature type="domain" description="MRM3-like substrate binding" evidence="5">
    <location>
        <begin position="9"/>
        <end position="98"/>
    </location>
</feature>
<dbReference type="Gene3D" id="3.30.1330.30">
    <property type="match status" value="1"/>
</dbReference>
<dbReference type="Gene3D" id="3.40.1280.10">
    <property type="match status" value="1"/>
</dbReference>
<organism evidence="6 7">
    <name type="scientific">Dialister pneumosintes</name>
    <dbReference type="NCBI Taxonomy" id="39950"/>
    <lineage>
        <taxon>Bacteria</taxon>
        <taxon>Bacillati</taxon>
        <taxon>Bacillota</taxon>
        <taxon>Negativicutes</taxon>
        <taxon>Veillonellales</taxon>
        <taxon>Veillonellaceae</taxon>
        <taxon>Dialister</taxon>
    </lineage>
</organism>
<dbReference type="GO" id="GO:0008173">
    <property type="term" value="F:RNA methyltransferase activity"/>
    <property type="evidence" value="ECO:0007669"/>
    <property type="project" value="InterPro"/>
</dbReference>
<dbReference type="GO" id="GO:0006396">
    <property type="term" value="P:RNA processing"/>
    <property type="evidence" value="ECO:0007669"/>
    <property type="project" value="InterPro"/>
</dbReference>
<dbReference type="InterPro" id="IPR029026">
    <property type="entry name" value="tRNA_m1G_MTases_N"/>
</dbReference>
<evidence type="ECO:0000256" key="2">
    <source>
        <dbReference type="ARBA" id="ARBA00022603"/>
    </source>
</evidence>
<gene>
    <name evidence="6" type="ORF">BCB69_02695</name>
</gene>
<dbReference type="STRING" id="39950.BCB69_02695"/>
<dbReference type="InterPro" id="IPR051259">
    <property type="entry name" value="rRNA_Methyltransferase"/>
</dbReference>
<dbReference type="EMBL" id="CP017037">
    <property type="protein sequence ID" value="AOH38975.1"/>
    <property type="molecule type" value="Genomic_DNA"/>
</dbReference>
<dbReference type="GO" id="GO:0032259">
    <property type="term" value="P:methylation"/>
    <property type="evidence" value="ECO:0007669"/>
    <property type="project" value="UniProtKB-KW"/>
</dbReference>
<dbReference type="KEGG" id="dpn:BCB69_02695"/>
<evidence type="ECO:0000313" key="6">
    <source>
        <dbReference type="EMBL" id="AOH38975.1"/>
    </source>
</evidence>
<evidence type="ECO:0000256" key="1">
    <source>
        <dbReference type="ARBA" id="ARBA00007228"/>
    </source>
</evidence>
<dbReference type="Proteomes" id="UP000094757">
    <property type="component" value="Chromosome"/>
</dbReference>
<evidence type="ECO:0000256" key="3">
    <source>
        <dbReference type="ARBA" id="ARBA00022679"/>
    </source>
</evidence>
<dbReference type="SUPFAM" id="SSF55315">
    <property type="entry name" value="L30e-like"/>
    <property type="match status" value="1"/>
</dbReference>
<comment type="similarity">
    <text evidence="1">Belongs to the class IV-like SAM-binding methyltransferase superfamily. RNA methyltransferase TrmH family.</text>
</comment>
<evidence type="ECO:0000313" key="7">
    <source>
        <dbReference type="Proteomes" id="UP000094757"/>
    </source>
</evidence>
<proteinExistence type="inferred from homology"/>
<dbReference type="InterPro" id="IPR029064">
    <property type="entry name" value="Ribosomal_eL30-like_sf"/>
</dbReference>
<keyword evidence="3 6" id="KW-0808">Transferase</keyword>
<feature type="domain" description="tRNA/rRNA methyltransferase SpoU type" evidence="4">
    <location>
        <begin position="118"/>
        <end position="257"/>
    </location>
</feature>
<evidence type="ECO:0000259" key="4">
    <source>
        <dbReference type="Pfam" id="PF00588"/>
    </source>
</evidence>
<sequence length="263" mass="29701">MQLITSRSNRWVKLAEQLKHRKFRDKYAQFLMEGIRSTEDIQKQQISDVICFFTDNATQNDRVKKIIKKGDSLHWVLLCVTESIMKAITGTENTQGLLSIVNKKIYPHHEIRTLKGHYVLLDRIQDPGNMGTIIRTAAAAGCKGILLTSGCTDAYSEKAVRSSMGSILRLPIYEDVKMEELLELKTRKDFTIIGTSFTNAKSYREYTPFANGIIAFGNEGNGISEEILKLCDYSLYIPLHNNVESLNVTAAAAIILFHTEHIN</sequence>
<dbReference type="CDD" id="cd18095">
    <property type="entry name" value="SpoU-like_rRNA-MTase"/>
    <property type="match status" value="1"/>
</dbReference>
<dbReference type="InterPro" id="IPR029028">
    <property type="entry name" value="Alpha/beta_knot_MTases"/>
</dbReference>
<dbReference type="InterPro" id="IPR001537">
    <property type="entry name" value="SpoU_MeTrfase"/>
</dbReference>
<dbReference type="PANTHER" id="PTHR43191:SF2">
    <property type="entry name" value="RRNA METHYLTRANSFERASE 3, MITOCHONDRIAL"/>
    <property type="match status" value="1"/>
</dbReference>
<dbReference type="Pfam" id="PF00588">
    <property type="entry name" value="SpoU_methylase"/>
    <property type="match status" value="1"/>
</dbReference>
<dbReference type="SUPFAM" id="SSF75217">
    <property type="entry name" value="alpha/beta knot"/>
    <property type="match status" value="1"/>
</dbReference>
<reference evidence="7" key="1">
    <citation type="submission" date="2016-08" db="EMBL/GenBank/DDBJ databases">
        <authorList>
            <person name="Holder M.E."/>
            <person name="Ajami N.J."/>
            <person name="Petrosino J.F."/>
        </authorList>
    </citation>
    <scope>NUCLEOTIDE SEQUENCE [LARGE SCALE GENOMIC DNA]</scope>
    <source>
        <strain evidence="7">F0677</strain>
    </source>
</reference>
<dbReference type="AlphaFoldDB" id="A0A1B3WDE3"/>
<dbReference type="Pfam" id="PF22435">
    <property type="entry name" value="MRM3-like_sub_bind"/>
    <property type="match status" value="1"/>
</dbReference>
<accession>A0A1B3WDE3</accession>
<keyword evidence="2 6" id="KW-0489">Methyltransferase</keyword>
<dbReference type="RefSeq" id="WP_069176945.1">
    <property type="nucleotide sequence ID" value="NZ_CP017037.1"/>
</dbReference>